<dbReference type="Proteomes" id="UP000192257">
    <property type="component" value="Unassembled WGS sequence"/>
</dbReference>
<reference evidence="1 2" key="1">
    <citation type="submission" date="2017-03" db="EMBL/GenBank/DDBJ databases">
        <title>An alternative strategy for trypanosome survival in the mammalian bloodstream revealed through genome and transcriptome analysis of the ubiquitous bovine parasite Trypanosoma (Megatrypanum) theileri.</title>
        <authorList>
            <person name="Kelly S."/>
            <person name="Ivens A."/>
            <person name="Mott A."/>
            <person name="O'Neill E."/>
            <person name="Emms D."/>
            <person name="Macleod O."/>
            <person name="Voorheis P."/>
            <person name="Matthews J."/>
            <person name="Matthews K."/>
            <person name="Carrington M."/>
        </authorList>
    </citation>
    <scope>NUCLEOTIDE SEQUENCE [LARGE SCALE GENOMIC DNA]</scope>
    <source>
        <strain evidence="1">Edinburgh</strain>
    </source>
</reference>
<dbReference type="VEuPathDB" id="TriTrypDB:TM35_000015750"/>
<dbReference type="GeneID" id="39981036"/>
<organism evidence="1 2">
    <name type="scientific">Trypanosoma theileri</name>
    <dbReference type="NCBI Taxonomy" id="67003"/>
    <lineage>
        <taxon>Eukaryota</taxon>
        <taxon>Discoba</taxon>
        <taxon>Euglenozoa</taxon>
        <taxon>Kinetoplastea</taxon>
        <taxon>Metakinetoplastina</taxon>
        <taxon>Trypanosomatida</taxon>
        <taxon>Trypanosomatidae</taxon>
        <taxon>Trypanosoma</taxon>
    </lineage>
</organism>
<evidence type="ECO:0000313" key="2">
    <source>
        <dbReference type="Proteomes" id="UP000192257"/>
    </source>
</evidence>
<accession>A0A1X0P9Y5</accession>
<comment type="caution">
    <text evidence="1">The sequence shown here is derived from an EMBL/GenBank/DDBJ whole genome shotgun (WGS) entry which is preliminary data.</text>
</comment>
<sequence>MSPKENDKHDEMIDEMRRLQVSDDTSQELIVIQHVPLDRENIVRGILDMTLNAYAKQRKQYHISNISGKAALNEAGDKLLFFNIMQNVITLMGENNKLFLKEEFEVNKKRKTRADLVLMDENNKNILLIIEMKTVQIQYLIPLRNDSDITHSEKVVRRVIEEEFVKKECGPDWNELKSFHRVEKYCKIYQQDVQSNNSTGSDLNGSPRGRSIDVIFREAREQLQGYCEDAKKEYSGVDEAIKMVLCTVGPFIYKVYI</sequence>
<dbReference type="EMBL" id="NBCO01000001">
    <property type="protein sequence ID" value="ORC93698.1"/>
    <property type="molecule type" value="Genomic_DNA"/>
</dbReference>
<proteinExistence type="predicted"/>
<evidence type="ECO:0000313" key="1">
    <source>
        <dbReference type="EMBL" id="ORC93698.1"/>
    </source>
</evidence>
<dbReference type="RefSeq" id="XP_028887764.1">
    <property type="nucleotide sequence ID" value="XM_029021256.1"/>
</dbReference>
<dbReference type="OrthoDB" id="249475at2759"/>
<gene>
    <name evidence="1" type="ORF">TM35_000015750</name>
</gene>
<name>A0A1X0P9Y5_9TRYP</name>
<dbReference type="AlphaFoldDB" id="A0A1X0P9Y5"/>
<protein>
    <submittedName>
        <fullName evidence="1">Uncharacterized protein</fullName>
    </submittedName>
</protein>
<keyword evidence="2" id="KW-1185">Reference proteome</keyword>